<keyword evidence="7" id="KW-0206">Cytoskeleton</keyword>
<keyword evidence="6 8" id="KW-0505">Motor protein</keyword>
<feature type="compositionally biased region" description="Gly residues" evidence="10">
    <location>
        <begin position="137"/>
        <end position="147"/>
    </location>
</feature>
<evidence type="ECO:0000259" key="12">
    <source>
        <dbReference type="PROSITE" id="PS50200"/>
    </source>
</evidence>
<dbReference type="GO" id="GO:0007018">
    <property type="term" value="P:microtubule-based movement"/>
    <property type="evidence" value="ECO:0007669"/>
    <property type="project" value="InterPro"/>
</dbReference>
<dbReference type="AlphaFoldDB" id="A0A0L0DRH4"/>
<evidence type="ECO:0000256" key="1">
    <source>
        <dbReference type="ARBA" id="ARBA00004245"/>
    </source>
</evidence>
<dbReference type="Pfam" id="PF00225">
    <property type="entry name" value="Kinesin"/>
    <property type="match status" value="1"/>
</dbReference>
<dbReference type="GO" id="GO:0005876">
    <property type="term" value="C:spindle microtubule"/>
    <property type="evidence" value="ECO:0007669"/>
    <property type="project" value="TreeGrafter"/>
</dbReference>
<dbReference type="OrthoDB" id="3176171at2759"/>
<dbReference type="GO" id="GO:0008017">
    <property type="term" value="F:microtubule binding"/>
    <property type="evidence" value="ECO:0007669"/>
    <property type="project" value="InterPro"/>
</dbReference>
<comment type="similarity">
    <text evidence="8">Belongs to the TRAFAC class myosin-kinesin ATPase superfamily. Kinesin family.</text>
</comment>
<gene>
    <name evidence="13" type="ORF">AMSG_01716</name>
</gene>
<dbReference type="SUPFAM" id="SSF52540">
    <property type="entry name" value="P-loop containing nucleoside triphosphate hydrolases"/>
    <property type="match status" value="1"/>
</dbReference>
<evidence type="ECO:0000256" key="10">
    <source>
        <dbReference type="SAM" id="MobiDB-lite"/>
    </source>
</evidence>
<sequence>MESQPIKVVVRIRPFSRKEAAGGARDVLRVEDGNVVAVPRVSGGSATGAAGKGPATTGSSGPAGGSRAFGYATVGSRPRSGSAVGDGRGVASFENWAAGSVGSGGRGGRGSGRSAKFSNGEFGGGRSPLSPVDTNSGGSGGAAGGRSGSKARTLSFAFDAVHDCRATDSSGEGPASEAQLAADQQALFDELGGELLDAVWNGYNCSVFSYGQTGAGKTYTMVGDRVGSGREGFVPRFCTALLNRIKAARGEAGRRFSVSVSLLEIYNEQLADLLASRPSRPGATAAKLKIREDPQFGPYCPGLTRVEVKSAQQAVDLIQLGFASRTTSSTSHNTVSSRSHAVFTLTFTSEWTDEATGLTEAQVSRINLVDLAGSERLGSMEKRNGVLLKETGEINKSLLCLSRVITQLAGSQGGAGSDEPEHVSYRDSLLTWLLRDSLGGNSKTVMVASVSPAASALEETRNTLRYAARASRIVNTARVNIDPRAKVIADLRAQVKALQALATPMPKPSPVSRISELAVGSLNDSSTIEDDDEDAGGSDNDTLRGWRLMPAEMASAAVQTSPLKAVLPGTRLENGTSTAYLVCLSPDATEGEDLVVGVSSGAPRVIGSAPHLVELAWDAAEGVAELSLSSRYAHCVIHDDNEAREPLARGSSTRLAPGTTFTLGTNRLWWFRGPPAEPVHATNLLCSPSRTSANRSAGFEALLRAWPQAPISPPELGAAQAALLTSPSAPPASQVPDESVEVSRLESELAGAQLRAKQAERARAAAVARTDELELELEEMRATVQRAHAEAAEAAERAAAAATEAATAKAGASGAEMMASGKVEALKEDLASYRSENAQLSQELASATAAAKRARESLRAMEERAERAEAQLAAAEAEALSVTEEAAEQAKQMDEVISSQGMQLEELSDSIAFLTAQLEKRNNPTGCATPTKSLQLVVARLKDELRRRDEIEADLRAQLGKSRDEVATTQASATALKEQAAAARAEMSAVMTERKATIAAAAAEKAKLGKLNVELERGHDALTAKVGALTRELSEAKAAAAASAASVKSMQIELLALQIELTKPAVPVYFGSGPAKALHVGHDPVAALGTALARAAGSNGSSAQRYLFVALNNGDERSERLLRDEEVPLDLVTAWDLAGVAHLRSFHYRAKGRIRVYVDGETYKTLIIAPDTSTDEVIELVVARCRDGGLDIGPAANTKLQLDDRLAGVVSDVEPGAHPLRMLSCYPIHEHANVRFVLVSTA</sequence>
<dbReference type="PROSITE" id="PS00411">
    <property type="entry name" value="KINESIN_MOTOR_1"/>
    <property type="match status" value="1"/>
</dbReference>
<keyword evidence="5 8" id="KW-0067">ATP-binding</keyword>
<feature type="region of interest" description="Disordered" evidence="10">
    <location>
        <begin position="40"/>
        <end position="65"/>
    </location>
</feature>
<dbReference type="GeneID" id="25561455"/>
<keyword evidence="4 8" id="KW-0547">Nucleotide-binding</keyword>
<accession>A0A0L0DRH4</accession>
<comment type="subcellular location">
    <subcellularLocation>
        <location evidence="1">Cytoplasm</location>
        <location evidence="1">Cytoskeleton</location>
    </subcellularLocation>
</comment>
<dbReference type="Gene3D" id="3.40.850.10">
    <property type="entry name" value="Kinesin motor domain"/>
    <property type="match status" value="1"/>
</dbReference>
<feature type="domain" description="Kinesin motor" evidence="11">
    <location>
        <begin position="5"/>
        <end position="473"/>
    </location>
</feature>
<dbReference type="PRINTS" id="PR00380">
    <property type="entry name" value="KINESINHEAVY"/>
</dbReference>
<dbReference type="GO" id="GO:0007165">
    <property type="term" value="P:signal transduction"/>
    <property type="evidence" value="ECO:0007669"/>
    <property type="project" value="InterPro"/>
</dbReference>
<evidence type="ECO:0000256" key="5">
    <source>
        <dbReference type="ARBA" id="ARBA00022840"/>
    </source>
</evidence>
<protein>
    <submittedName>
        <fullName evidence="13">Uncharacterized protein</fullName>
    </submittedName>
</protein>
<evidence type="ECO:0000256" key="4">
    <source>
        <dbReference type="ARBA" id="ARBA00022741"/>
    </source>
</evidence>
<dbReference type="InterPro" id="IPR036961">
    <property type="entry name" value="Kinesin_motor_dom_sf"/>
</dbReference>
<feature type="binding site" evidence="8">
    <location>
        <begin position="211"/>
        <end position="218"/>
    </location>
    <ligand>
        <name>ATP</name>
        <dbReference type="ChEBI" id="CHEBI:30616"/>
    </ligand>
</feature>
<evidence type="ECO:0000256" key="3">
    <source>
        <dbReference type="ARBA" id="ARBA00022701"/>
    </source>
</evidence>
<dbReference type="GO" id="GO:0072686">
    <property type="term" value="C:mitotic spindle"/>
    <property type="evidence" value="ECO:0007669"/>
    <property type="project" value="TreeGrafter"/>
</dbReference>
<evidence type="ECO:0000313" key="14">
    <source>
        <dbReference type="Proteomes" id="UP000054408"/>
    </source>
</evidence>
<evidence type="ECO:0000256" key="6">
    <source>
        <dbReference type="ARBA" id="ARBA00023175"/>
    </source>
</evidence>
<evidence type="ECO:0000256" key="7">
    <source>
        <dbReference type="ARBA" id="ARBA00023212"/>
    </source>
</evidence>
<name>A0A0L0DRH4_THETB</name>
<reference evidence="13 14" key="1">
    <citation type="submission" date="2010-05" db="EMBL/GenBank/DDBJ databases">
        <title>The Genome Sequence of Thecamonas trahens ATCC 50062.</title>
        <authorList>
            <consortium name="The Broad Institute Genome Sequencing Platform"/>
            <person name="Russ C."/>
            <person name="Cuomo C."/>
            <person name="Shea T."/>
            <person name="Young S.K."/>
            <person name="Zeng Q."/>
            <person name="Koehrsen M."/>
            <person name="Haas B."/>
            <person name="Borodovsky M."/>
            <person name="Guigo R."/>
            <person name="Alvarado L."/>
            <person name="Berlin A."/>
            <person name="Bochicchio J."/>
            <person name="Borenstein D."/>
            <person name="Chapman S."/>
            <person name="Chen Z."/>
            <person name="Freedman E."/>
            <person name="Gellesch M."/>
            <person name="Goldberg J."/>
            <person name="Griggs A."/>
            <person name="Gujja S."/>
            <person name="Heilman E."/>
            <person name="Heiman D."/>
            <person name="Hepburn T."/>
            <person name="Howarth C."/>
            <person name="Jen D."/>
            <person name="Larson L."/>
            <person name="Mehta T."/>
            <person name="Park D."/>
            <person name="Pearson M."/>
            <person name="Roberts A."/>
            <person name="Saif S."/>
            <person name="Shenoy N."/>
            <person name="Sisk P."/>
            <person name="Stolte C."/>
            <person name="Sykes S."/>
            <person name="Thomson T."/>
            <person name="Walk T."/>
            <person name="White J."/>
            <person name="Yandava C."/>
            <person name="Burger G."/>
            <person name="Gray M.W."/>
            <person name="Holland P.W.H."/>
            <person name="King N."/>
            <person name="Lang F.B.F."/>
            <person name="Roger A.J."/>
            <person name="Ruiz-Trillo I."/>
            <person name="Lander E."/>
            <person name="Nusbaum C."/>
        </authorList>
    </citation>
    <scope>NUCLEOTIDE SEQUENCE [LARGE SCALE GENOMIC DNA]</scope>
    <source>
        <strain evidence="13 14">ATCC 50062</strain>
    </source>
</reference>
<dbReference type="PROSITE" id="PS50067">
    <property type="entry name" value="KINESIN_MOTOR_2"/>
    <property type="match status" value="1"/>
</dbReference>
<proteinExistence type="inferred from homology"/>
<organism evidence="13 14">
    <name type="scientific">Thecamonas trahens ATCC 50062</name>
    <dbReference type="NCBI Taxonomy" id="461836"/>
    <lineage>
        <taxon>Eukaryota</taxon>
        <taxon>Apusozoa</taxon>
        <taxon>Apusomonadida</taxon>
        <taxon>Apusomonadidae</taxon>
        <taxon>Thecamonas</taxon>
    </lineage>
</organism>
<evidence type="ECO:0000259" key="11">
    <source>
        <dbReference type="PROSITE" id="PS50067"/>
    </source>
</evidence>
<evidence type="ECO:0000256" key="8">
    <source>
        <dbReference type="PROSITE-ProRule" id="PRU00283"/>
    </source>
</evidence>
<dbReference type="SMART" id="SM00129">
    <property type="entry name" value="KISc"/>
    <property type="match status" value="1"/>
</dbReference>
<dbReference type="eggNOG" id="KOG0241">
    <property type="taxonomic scope" value="Eukaryota"/>
</dbReference>
<dbReference type="GO" id="GO:0008574">
    <property type="term" value="F:plus-end-directed microtubule motor activity"/>
    <property type="evidence" value="ECO:0007669"/>
    <property type="project" value="TreeGrafter"/>
</dbReference>
<feature type="compositionally biased region" description="Gly residues" evidence="10">
    <location>
        <begin position="101"/>
        <end position="111"/>
    </location>
</feature>
<dbReference type="EMBL" id="GL349438">
    <property type="protein sequence ID" value="KNC54862.1"/>
    <property type="molecule type" value="Genomic_DNA"/>
</dbReference>
<dbReference type="InterPro" id="IPR019821">
    <property type="entry name" value="Kinesin_motor_CS"/>
</dbReference>
<evidence type="ECO:0000256" key="2">
    <source>
        <dbReference type="ARBA" id="ARBA00022490"/>
    </source>
</evidence>
<keyword evidence="2" id="KW-0963">Cytoplasm</keyword>
<dbReference type="Proteomes" id="UP000054408">
    <property type="component" value="Unassembled WGS sequence"/>
</dbReference>
<dbReference type="PANTHER" id="PTHR47970">
    <property type="entry name" value="KINESIN-LIKE PROTEIN KIF11"/>
    <property type="match status" value="1"/>
</dbReference>
<dbReference type="GO" id="GO:0005524">
    <property type="term" value="F:ATP binding"/>
    <property type="evidence" value="ECO:0007669"/>
    <property type="project" value="UniProtKB-UniRule"/>
</dbReference>
<evidence type="ECO:0000256" key="9">
    <source>
        <dbReference type="SAM" id="Coils"/>
    </source>
</evidence>
<evidence type="ECO:0000313" key="13">
    <source>
        <dbReference type="EMBL" id="KNC54862.1"/>
    </source>
</evidence>
<keyword evidence="9" id="KW-0175">Coiled coil</keyword>
<dbReference type="STRING" id="461836.A0A0L0DRH4"/>
<dbReference type="InterPro" id="IPR000159">
    <property type="entry name" value="RA_dom"/>
</dbReference>
<keyword evidence="3" id="KW-0493">Microtubule</keyword>
<dbReference type="InterPro" id="IPR047149">
    <property type="entry name" value="KIF11-like"/>
</dbReference>
<feature type="region of interest" description="Disordered" evidence="10">
    <location>
        <begin position="97"/>
        <end position="148"/>
    </location>
</feature>
<dbReference type="InterPro" id="IPR027417">
    <property type="entry name" value="P-loop_NTPase"/>
</dbReference>
<dbReference type="InterPro" id="IPR001752">
    <property type="entry name" value="Kinesin_motor_dom"/>
</dbReference>
<keyword evidence="14" id="KW-1185">Reference proteome</keyword>
<feature type="domain" description="Ras-associating" evidence="12">
    <location>
        <begin position="1150"/>
        <end position="1184"/>
    </location>
</feature>
<dbReference type="PROSITE" id="PS50200">
    <property type="entry name" value="RA"/>
    <property type="match status" value="1"/>
</dbReference>
<feature type="coiled-coil region" evidence="9">
    <location>
        <begin position="742"/>
        <end position="892"/>
    </location>
</feature>
<dbReference type="GO" id="GO:0090307">
    <property type="term" value="P:mitotic spindle assembly"/>
    <property type="evidence" value="ECO:0007669"/>
    <property type="project" value="TreeGrafter"/>
</dbReference>
<dbReference type="GO" id="GO:0051231">
    <property type="term" value="P:spindle elongation"/>
    <property type="evidence" value="ECO:0007669"/>
    <property type="project" value="TreeGrafter"/>
</dbReference>
<dbReference type="RefSeq" id="XP_013761759.1">
    <property type="nucleotide sequence ID" value="XM_013906305.1"/>
</dbReference>
<dbReference type="PANTHER" id="PTHR47970:SF12">
    <property type="entry name" value="KINESIN FAMILY MEMBER 11"/>
    <property type="match status" value="1"/>
</dbReference>
<feature type="compositionally biased region" description="Low complexity" evidence="10">
    <location>
        <begin position="42"/>
        <end position="60"/>
    </location>
</feature>